<organism evidence="1 2">
    <name type="scientific">Helicobacter turcicus</name>
    <dbReference type="NCBI Taxonomy" id="2867412"/>
    <lineage>
        <taxon>Bacteria</taxon>
        <taxon>Pseudomonadati</taxon>
        <taxon>Campylobacterota</taxon>
        <taxon>Epsilonproteobacteria</taxon>
        <taxon>Campylobacterales</taxon>
        <taxon>Helicobacteraceae</taxon>
        <taxon>Helicobacter</taxon>
    </lineage>
</organism>
<keyword evidence="2" id="KW-1185">Reference proteome</keyword>
<dbReference type="EMBL" id="JAIGYQ010000022">
    <property type="protein sequence ID" value="MBX7491559.1"/>
    <property type="molecule type" value="Genomic_DNA"/>
</dbReference>
<protein>
    <recommendedName>
        <fullName evidence="3">Radical SAM protein</fullName>
    </recommendedName>
</protein>
<dbReference type="Proteomes" id="UP000700059">
    <property type="component" value="Unassembled WGS sequence"/>
</dbReference>
<evidence type="ECO:0000313" key="1">
    <source>
        <dbReference type="EMBL" id="MBX7491559.1"/>
    </source>
</evidence>
<sequence>VHYDTYKIVRKPATKQAFENAIHAPILFKQYGDSKFSSGGGGIYVQVQFTEQPQNKNEVQDMLDFYRPYKLNQISVNKMFIVFDGGNKHVGVDFTPSPYEIGTCKSYGSYMVQTNGSVVGCCGELYFYPKLRDKIPNIFETSLEECKKQSDFLYLNDATFINYCKNCSIYSIDNDDKLERRFIESGYFAIQHTLMTRYFVVPEYLSSIPEDVLLFMYENNMVSAIKNFKKE</sequence>
<comment type="caution">
    <text evidence="1">The sequence shown here is derived from an EMBL/GenBank/DDBJ whole genome shotgun (WGS) entry which is preliminary data.</text>
</comment>
<proteinExistence type="predicted"/>
<dbReference type="InterPro" id="IPR058240">
    <property type="entry name" value="rSAM_sf"/>
</dbReference>
<accession>A0ABS7JQ80</accession>
<evidence type="ECO:0000313" key="2">
    <source>
        <dbReference type="Proteomes" id="UP000700059"/>
    </source>
</evidence>
<feature type="non-terminal residue" evidence="1">
    <location>
        <position position="1"/>
    </location>
</feature>
<dbReference type="SUPFAM" id="SSF102114">
    <property type="entry name" value="Radical SAM enzymes"/>
    <property type="match status" value="1"/>
</dbReference>
<reference evidence="1 2" key="1">
    <citation type="submission" date="2021-08" db="EMBL/GenBank/DDBJ databases">
        <title>Helicobacter spp. isolated from feces of Anatolian Ground Squirrel (Spermophilus xanthoprymnus) in Turkey.</title>
        <authorList>
            <person name="Aydin F."/>
            <person name="Abay S."/>
            <person name="Kayman T."/>
            <person name="Karakaya E."/>
            <person name="Saticioglu I.B."/>
        </authorList>
    </citation>
    <scope>NUCLEOTIDE SEQUENCE [LARGE SCALE GENOMIC DNA]</scope>
    <source>
        <strain evidence="1 2">Faydin-H70</strain>
    </source>
</reference>
<evidence type="ECO:0008006" key="3">
    <source>
        <dbReference type="Google" id="ProtNLM"/>
    </source>
</evidence>
<gene>
    <name evidence="1" type="ORF">K4G57_08850</name>
</gene>
<name>A0ABS7JQ80_9HELI</name>
<dbReference type="RefSeq" id="WP_221561852.1">
    <property type="nucleotide sequence ID" value="NZ_JAIGYQ010000022.1"/>
</dbReference>